<dbReference type="OrthoDB" id="2576030at2"/>
<keyword evidence="1" id="KW-1133">Transmembrane helix</keyword>
<accession>A0A5C4SZL2</accession>
<protein>
    <submittedName>
        <fullName evidence="2">Uncharacterized protein</fullName>
    </submittedName>
</protein>
<evidence type="ECO:0000313" key="2">
    <source>
        <dbReference type="EMBL" id="TNJ62096.1"/>
    </source>
</evidence>
<keyword evidence="3" id="KW-1185">Reference proteome</keyword>
<keyword evidence="1" id="KW-0472">Membrane</keyword>
<evidence type="ECO:0000256" key="1">
    <source>
        <dbReference type="SAM" id="Phobius"/>
    </source>
</evidence>
<dbReference type="AlphaFoldDB" id="A0A5C4SZL2"/>
<keyword evidence="1" id="KW-0812">Transmembrane</keyword>
<dbReference type="EMBL" id="VDCQ01000065">
    <property type="protein sequence ID" value="TNJ62096.1"/>
    <property type="molecule type" value="Genomic_DNA"/>
</dbReference>
<dbReference type="RefSeq" id="WP_139606367.1">
    <property type="nucleotide sequence ID" value="NZ_VDCQ01000065.1"/>
</dbReference>
<reference evidence="2 3" key="1">
    <citation type="submission" date="2019-05" db="EMBL/GenBank/DDBJ databases">
        <title>We sequenced the genome of Paenibacillus hemerocallicola KCTC 33185 for further insight into its adaptation and study the phylogeny of Paenibacillus.</title>
        <authorList>
            <person name="Narsing Rao M.P."/>
        </authorList>
    </citation>
    <scope>NUCLEOTIDE SEQUENCE [LARGE SCALE GENOMIC DNA]</scope>
    <source>
        <strain evidence="2 3">KCTC 33185</strain>
    </source>
</reference>
<dbReference type="Proteomes" id="UP000307943">
    <property type="component" value="Unassembled WGS sequence"/>
</dbReference>
<evidence type="ECO:0000313" key="3">
    <source>
        <dbReference type="Proteomes" id="UP000307943"/>
    </source>
</evidence>
<gene>
    <name evidence="2" type="ORF">FE784_32215</name>
</gene>
<proteinExistence type="predicted"/>
<feature type="transmembrane region" description="Helical" evidence="1">
    <location>
        <begin position="12"/>
        <end position="36"/>
    </location>
</feature>
<name>A0A5C4SZL2_9BACL</name>
<organism evidence="2 3">
    <name type="scientific">Paenibacillus hemerocallicola</name>
    <dbReference type="NCBI Taxonomy" id="1172614"/>
    <lineage>
        <taxon>Bacteria</taxon>
        <taxon>Bacillati</taxon>
        <taxon>Bacillota</taxon>
        <taxon>Bacilli</taxon>
        <taxon>Bacillales</taxon>
        <taxon>Paenibacillaceae</taxon>
        <taxon>Paenibacillus</taxon>
    </lineage>
</organism>
<comment type="caution">
    <text evidence="2">The sequence shown here is derived from an EMBL/GenBank/DDBJ whole genome shotgun (WGS) entry which is preliminary data.</text>
</comment>
<sequence length="210" mass="24254">MWKRWVRYQKERMFWGAVGILVTNLIAFVVVVVYSMHHLFGYTYLKEIDYERFQTAAELAEASPVIVKASATADAAPYDLPYDHYTKTKVTIEEVLKDESGSLQPGEKITVLEQYWMKGRAMFPKQTVYNGNYYSKLVSGTSYLLYLAEAPEHDSFRTVAFHQGKYNLDRKDKLERRIEKKDPLYGELKQSVQAAYADKRETASPPANKP</sequence>